<dbReference type="GO" id="GO:0005840">
    <property type="term" value="C:ribosome"/>
    <property type="evidence" value="ECO:0007669"/>
    <property type="project" value="UniProtKB-KW"/>
</dbReference>
<accession>A0A917VM30</accession>
<dbReference type="GO" id="GO:0003729">
    <property type="term" value="F:mRNA binding"/>
    <property type="evidence" value="ECO:0007669"/>
    <property type="project" value="TreeGrafter"/>
</dbReference>
<dbReference type="GO" id="GO:0003735">
    <property type="term" value="F:structural constituent of ribosome"/>
    <property type="evidence" value="ECO:0007669"/>
    <property type="project" value="TreeGrafter"/>
</dbReference>
<gene>
    <name evidence="6" type="ORF">GCM10011588_11860</name>
</gene>
<evidence type="ECO:0000313" key="7">
    <source>
        <dbReference type="Proteomes" id="UP000638263"/>
    </source>
</evidence>
<dbReference type="PANTHER" id="PTHR10724">
    <property type="entry name" value="30S RIBOSOMAL PROTEIN S1"/>
    <property type="match status" value="1"/>
</dbReference>
<reference evidence="6" key="2">
    <citation type="submission" date="2020-09" db="EMBL/GenBank/DDBJ databases">
        <authorList>
            <person name="Sun Q."/>
            <person name="Zhou Y."/>
        </authorList>
    </citation>
    <scope>NUCLEOTIDE SEQUENCE</scope>
    <source>
        <strain evidence="6">CGMCC 4.3508</strain>
    </source>
</reference>
<dbReference type="Gene3D" id="2.40.50.140">
    <property type="entry name" value="Nucleic acid-binding proteins"/>
    <property type="match status" value="1"/>
</dbReference>
<comment type="caution">
    <text evidence="6">The sequence shown here is derived from an EMBL/GenBank/DDBJ whole genome shotgun (WGS) entry which is preliminary data.</text>
</comment>
<comment type="function">
    <text evidence="4">Binds mRNA; thus facilitating recognition of the initiation point. It is needed to translate mRNA with a short Shine-Dalgarno (SD) purine-rich sequence.</text>
</comment>
<dbReference type="GO" id="GO:0006412">
    <property type="term" value="P:translation"/>
    <property type="evidence" value="ECO:0007669"/>
    <property type="project" value="TreeGrafter"/>
</dbReference>
<dbReference type="GO" id="GO:1990904">
    <property type="term" value="C:ribonucleoprotein complex"/>
    <property type="evidence" value="ECO:0007669"/>
    <property type="project" value="UniProtKB-KW"/>
</dbReference>
<comment type="similarity">
    <text evidence="1">Belongs to the bacterial ribosomal protein bS1 family.</text>
</comment>
<dbReference type="InterPro" id="IPR003029">
    <property type="entry name" value="S1_domain"/>
</dbReference>
<protein>
    <recommendedName>
        <fullName evidence="5">S1 motif domain-containing protein</fullName>
    </recommendedName>
</protein>
<dbReference type="SUPFAM" id="SSF50249">
    <property type="entry name" value="Nucleic acid-binding proteins"/>
    <property type="match status" value="1"/>
</dbReference>
<keyword evidence="7" id="KW-1185">Reference proteome</keyword>
<keyword evidence="2" id="KW-0689">Ribosomal protein</keyword>
<dbReference type="FunFam" id="2.40.50.140:FF:000103">
    <property type="entry name" value="protein RRP5 homolog"/>
    <property type="match status" value="1"/>
</dbReference>
<evidence type="ECO:0000256" key="4">
    <source>
        <dbReference type="ARBA" id="ARBA00025604"/>
    </source>
</evidence>
<dbReference type="Proteomes" id="UP000638263">
    <property type="component" value="Unassembled WGS sequence"/>
</dbReference>
<name>A0A917VM30_9NOCA</name>
<evidence type="ECO:0000313" key="6">
    <source>
        <dbReference type="EMBL" id="GGK98881.1"/>
    </source>
</evidence>
<dbReference type="InterPro" id="IPR050437">
    <property type="entry name" value="Ribos_protein_bS1-like"/>
</dbReference>
<proteinExistence type="inferred from homology"/>
<dbReference type="EMBL" id="BMMH01000002">
    <property type="protein sequence ID" value="GGK98881.1"/>
    <property type="molecule type" value="Genomic_DNA"/>
</dbReference>
<reference evidence="6" key="1">
    <citation type="journal article" date="2014" name="Int. J. Syst. Evol. Microbiol.">
        <title>Complete genome sequence of Corynebacterium casei LMG S-19264T (=DSM 44701T), isolated from a smear-ripened cheese.</title>
        <authorList>
            <consortium name="US DOE Joint Genome Institute (JGI-PGF)"/>
            <person name="Walter F."/>
            <person name="Albersmeier A."/>
            <person name="Kalinowski J."/>
            <person name="Ruckert C."/>
        </authorList>
    </citation>
    <scope>NUCLEOTIDE SEQUENCE</scope>
    <source>
        <strain evidence="6">CGMCC 4.3508</strain>
    </source>
</reference>
<evidence type="ECO:0000256" key="2">
    <source>
        <dbReference type="ARBA" id="ARBA00022980"/>
    </source>
</evidence>
<dbReference type="PROSITE" id="PS50126">
    <property type="entry name" value="S1"/>
    <property type="match status" value="1"/>
</dbReference>
<sequence length="83" mass="9264">MQQVGQIVRGRVTKLVPFGAFVRIEDRRDGFEGLVHNTELAAGQVDKPEDIVQVGDDLRVKIIDVDPKRRRITLSRKQAIAAG</sequence>
<dbReference type="Pfam" id="PF00575">
    <property type="entry name" value="S1"/>
    <property type="match status" value="1"/>
</dbReference>
<feature type="domain" description="S1 motif" evidence="5">
    <location>
        <begin position="5"/>
        <end position="77"/>
    </location>
</feature>
<evidence type="ECO:0000256" key="1">
    <source>
        <dbReference type="ARBA" id="ARBA00006767"/>
    </source>
</evidence>
<dbReference type="PANTHER" id="PTHR10724:SF7">
    <property type="entry name" value="SMALL RIBOSOMAL SUBUNIT PROTEIN BS1C"/>
    <property type="match status" value="1"/>
</dbReference>
<dbReference type="SMART" id="SM00316">
    <property type="entry name" value="S1"/>
    <property type="match status" value="1"/>
</dbReference>
<keyword evidence="3" id="KW-0687">Ribonucleoprotein</keyword>
<dbReference type="RefSeq" id="WP_229718633.1">
    <property type="nucleotide sequence ID" value="NZ_BMMH01000002.1"/>
</dbReference>
<evidence type="ECO:0000259" key="5">
    <source>
        <dbReference type="PROSITE" id="PS50126"/>
    </source>
</evidence>
<dbReference type="InterPro" id="IPR012340">
    <property type="entry name" value="NA-bd_OB-fold"/>
</dbReference>
<evidence type="ECO:0000256" key="3">
    <source>
        <dbReference type="ARBA" id="ARBA00023274"/>
    </source>
</evidence>
<dbReference type="AlphaFoldDB" id="A0A917VM30"/>
<organism evidence="6 7">
    <name type="scientific">Nocardia jinanensis</name>
    <dbReference type="NCBI Taxonomy" id="382504"/>
    <lineage>
        <taxon>Bacteria</taxon>
        <taxon>Bacillati</taxon>
        <taxon>Actinomycetota</taxon>
        <taxon>Actinomycetes</taxon>
        <taxon>Mycobacteriales</taxon>
        <taxon>Nocardiaceae</taxon>
        <taxon>Nocardia</taxon>
    </lineage>
</organism>